<dbReference type="AlphaFoldDB" id="A0A7V8LT26"/>
<gene>
    <name evidence="1" type="ORF">AN908_00475</name>
    <name evidence="2" type="ORF">AN912_01100</name>
</gene>
<name>A0A7V8LT26_9MYCO</name>
<organism evidence="1 3">
    <name type="scientific">Mycobacteroides immunogenum</name>
    <dbReference type="NCBI Taxonomy" id="83262"/>
    <lineage>
        <taxon>Bacteria</taxon>
        <taxon>Bacillati</taxon>
        <taxon>Actinomycetota</taxon>
        <taxon>Actinomycetes</taxon>
        <taxon>Mycobacteriales</taxon>
        <taxon>Mycobacteriaceae</taxon>
        <taxon>Mycobacteroides</taxon>
    </lineage>
</organism>
<protein>
    <recommendedName>
        <fullName evidence="5">PE domain-containing protein</fullName>
    </recommendedName>
</protein>
<dbReference type="EMBL" id="LJFS01000001">
    <property type="protein sequence ID" value="KPG37616.1"/>
    <property type="molecule type" value="Genomic_DNA"/>
</dbReference>
<reference evidence="3 4" key="1">
    <citation type="submission" date="2015-09" db="EMBL/GenBank/DDBJ databases">
        <title>Genome Sequences of Mycobacterium immunogenum Isolates, Recuperated from a Chloraminated Drinking Water Distribution System Simulator Subjected to Episodes of Nitrification.</title>
        <authorList>
            <person name="Gomez-Alvarez V."/>
            <person name="Revetta R.P."/>
        </authorList>
    </citation>
    <scope>NUCLEOTIDE SEQUENCE [LARGE SCALE GENOMIC DNA]</scope>
    <source>
        <strain evidence="1 3">H008</strain>
        <strain evidence="2 4">H076</strain>
    </source>
</reference>
<proteinExistence type="predicted"/>
<dbReference type="Proteomes" id="UP000037962">
    <property type="component" value="Unassembled WGS sequence"/>
</dbReference>
<evidence type="ECO:0000313" key="3">
    <source>
        <dbReference type="Proteomes" id="UP000037843"/>
    </source>
</evidence>
<dbReference type="KEGG" id="miz:BAB75_00055"/>
<evidence type="ECO:0000313" key="4">
    <source>
        <dbReference type="Proteomes" id="UP000037962"/>
    </source>
</evidence>
<keyword evidence="4" id="KW-1185">Reference proteome</keyword>
<evidence type="ECO:0000313" key="2">
    <source>
        <dbReference type="EMBL" id="KPG37616.1"/>
    </source>
</evidence>
<sequence>MRTMPNPDAGRISVSLDSMQKVAQTWYNMATSMDGAASKAAALKDISRLEAGPFQYSHQAYINCATYWWTRMCEAHTEFDAIGDTLAAVAATYKREEDEGVHRFKNLY</sequence>
<dbReference type="Proteomes" id="UP000037843">
    <property type="component" value="Unassembled WGS sequence"/>
</dbReference>
<accession>A0A7V8LT26</accession>
<evidence type="ECO:0000313" key="1">
    <source>
        <dbReference type="EMBL" id="KPG17690.1"/>
    </source>
</evidence>
<dbReference type="EMBL" id="LJFO01000001">
    <property type="protein sequence ID" value="KPG17690.1"/>
    <property type="molecule type" value="Genomic_DNA"/>
</dbReference>
<evidence type="ECO:0008006" key="5">
    <source>
        <dbReference type="Google" id="ProtNLM"/>
    </source>
</evidence>
<comment type="caution">
    <text evidence="1">The sequence shown here is derived from an EMBL/GenBank/DDBJ whole genome shotgun (WGS) entry which is preliminary data.</text>
</comment>